<evidence type="ECO:0000313" key="2">
    <source>
        <dbReference type="EMBL" id="MCT7375566.1"/>
    </source>
</evidence>
<dbReference type="RefSeq" id="WP_260902617.1">
    <property type="nucleotide sequence ID" value="NZ_JAOCZP010000003.1"/>
</dbReference>
<proteinExistence type="predicted"/>
<evidence type="ECO:0000259" key="1">
    <source>
        <dbReference type="Pfam" id="PF04230"/>
    </source>
</evidence>
<comment type="caution">
    <text evidence="2">The sequence shown here is derived from an EMBL/GenBank/DDBJ whole genome shotgun (WGS) entry which is preliminary data.</text>
</comment>
<dbReference type="EMBL" id="JAOCZP010000003">
    <property type="protein sequence ID" value="MCT7375566.1"/>
    <property type="molecule type" value="Genomic_DNA"/>
</dbReference>
<dbReference type="InterPro" id="IPR007345">
    <property type="entry name" value="Polysacch_pyruvyl_Trfase"/>
</dbReference>
<dbReference type="PANTHER" id="PTHR36836:SF1">
    <property type="entry name" value="COLANIC ACID BIOSYNTHESIS PROTEIN WCAK"/>
    <property type="match status" value="1"/>
</dbReference>
<gene>
    <name evidence="2" type="ORF">N5A92_11040</name>
</gene>
<protein>
    <submittedName>
        <fullName evidence="2">Polysaccharide pyruvyl transferase family protein</fullName>
    </submittedName>
</protein>
<dbReference type="Pfam" id="PF04230">
    <property type="entry name" value="PS_pyruv_trans"/>
    <property type="match status" value="1"/>
</dbReference>
<name>A0ABT2LLV5_9HYPH</name>
<feature type="domain" description="Polysaccharide pyruvyl transferase" evidence="1">
    <location>
        <begin position="13"/>
        <end position="329"/>
    </location>
</feature>
<keyword evidence="3" id="KW-1185">Reference proteome</keyword>
<dbReference type="PANTHER" id="PTHR36836">
    <property type="entry name" value="COLANIC ACID BIOSYNTHESIS PROTEIN WCAK"/>
    <property type="match status" value="1"/>
</dbReference>
<sequence length="441" mass="48133">MKVLVFNVKYSPNLGDGVLAECLESTLRRSGCEVETIDLAGRRAYGDAGGGRMGALAILRLLPPRLRRTAVAFVLGRKLRRLRGGWQARVEAADAVVVGGGNLFQDDDLNFPLKIAAVLECACRAERPLAVFAVGVTAHWSDRAAKLFGWLRDCRIVHISVRDRAARDNWIAHFGHRHDVEVCPDPGLLACDLPQVGEAAPALDRPLIGVCVTHPIVLRRHAAIADAQIPLLTVDEYRQLAEWLINAGCRVLLFTNGANEDQRFLDRIMQNRACAAHVATGLLVAAAPSHTPADLIGTLRRPAAIVAHRLHACIVSYSLGTPQIGLGWDRKVESFFRSVGREGFFLQGDVTPQQIGGLVLKAMDEGIDVETHGRHLGHARQAVALLVQQMRKTVCQTDAADPTNARPKAWKAPDHQDVIDGGNAQFALKRIAIEPESDREM</sequence>
<keyword evidence="2" id="KW-0808">Transferase</keyword>
<accession>A0ABT2LLV5</accession>
<dbReference type="GO" id="GO:0016740">
    <property type="term" value="F:transferase activity"/>
    <property type="evidence" value="ECO:0007669"/>
    <property type="project" value="UniProtKB-KW"/>
</dbReference>
<reference evidence="2 3" key="1">
    <citation type="submission" date="2022-09" db="EMBL/GenBank/DDBJ databases">
        <title>Chelativorans salina sp. nov., a novel slightly halophilic bacterium isolated from a saline lake sediment enrichment.</title>
        <authorList>
            <person name="Gao L."/>
            <person name="Fang B.-Z."/>
            <person name="Li W.-J."/>
        </authorList>
    </citation>
    <scope>NUCLEOTIDE SEQUENCE [LARGE SCALE GENOMIC DNA]</scope>
    <source>
        <strain evidence="2 3">EGI FJ00035</strain>
    </source>
</reference>
<organism evidence="2 3">
    <name type="scientific">Chelativorans salis</name>
    <dbReference type="NCBI Taxonomy" id="2978478"/>
    <lineage>
        <taxon>Bacteria</taxon>
        <taxon>Pseudomonadati</taxon>
        <taxon>Pseudomonadota</taxon>
        <taxon>Alphaproteobacteria</taxon>
        <taxon>Hyphomicrobiales</taxon>
        <taxon>Phyllobacteriaceae</taxon>
        <taxon>Chelativorans</taxon>
    </lineage>
</organism>
<dbReference type="Proteomes" id="UP001320831">
    <property type="component" value="Unassembled WGS sequence"/>
</dbReference>
<evidence type="ECO:0000313" key="3">
    <source>
        <dbReference type="Proteomes" id="UP001320831"/>
    </source>
</evidence>